<accession>A0AAE1RME3</accession>
<proteinExistence type="predicted"/>
<dbReference type="Proteomes" id="UP001291623">
    <property type="component" value="Unassembled WGS sequence"/>
</dbReference>
<sequence>MTYDRIRLVYLDEMDGIAISIPYIVQIEPEEHTVSLRYDCIHLLVLIGE</sequence>
<organism evidence="1 2">
    <name type="scientific">Anisodus tanguticus</name>
    <dbReference type="NCBI Taxonomy" id="243964"/>
    <lineage>
        <taxon>Eukaryota</taxon>
        <taxon>Viridiplantae</taxon>
        <taxon>Streptophyta</taxon>
        <taxon>Embryophyta</taxon>
        <taxon>Tracheophyta</taxon>
        <taxon>Spermatophyta</taxon>
        <taxon>Magnoliopsida</taxon>
        <taxon>eudicotyledons</taxon>
        <taxon>Gunneridae</taxon>
        <taxon>Pentapetalae</taxon>
        <taxon>asterids</taxon>
        <taxon>lamiids</taxon>
        <taxon>Solanales</taxon>
        <taxon>Solanaceae</taxon>
        <taxon>Solanoideae</taxon>
        <taxon>Hyoscyameae</taxon>
        <taxon>Anisodus</taxon>
    </lineage>
</organism>
<protein>
    <submittedName>
        <fullName evidence="1">Uncharacterized protein</fullName>
    </submittedName>
</protein>
<dbReference type="EMBL" id="JAVYJV010000014">
    <property type="protein sequence ID" value="KAK4354255.1"/>
    <property type="molecule type" value="Genomic_DNA"/>
</dbReference>
<evidence type="ECO:0000313" key="1">
    <source>
        <dbReference type="EMBL" id="KAK4354255.1"/>
    </source>
</evidence>
<reference evidence="1" key="1">
    <citation type="submission" date="2023-12" db="EMBL/GenBank/DDBJ databases">
        <title>Genome assembly of Anisodus tanguticus.</title>
        <authorList>
            <person name="Wang Y.-J."/>
        </authorList>
    </citation>
    <scope>NUCLEOTIDE SEQUENCE</scope>
    <source>
        <strain evidence="1">KB-2021</strain>
        <tissue evidence="1">Leaf</tissue>
    </source>
</reference>
<comment type="caution">
    <text evidence="1">The sequence shown here is derived from an EMBL/GenBank/DDBJ whole genome shotgun (WGS) entry which is preliminary data.</text>
</comment>
<keyword evidence="2" id="KW-1185">Reference proteome</keyword>
<gene>
    <name evidence="1" type="ORF">RND71_026449</name>
</gene>
<name>A0AAE1RME3_9SOLA</name>
<dbReference type="AlphaFoldDB" id="A0AAE1RME3"/>
<evidence type="ECO:0000313" key="2">
    <source>
        <dbReference type="Proteomes" id="UP001291623"/>
    </source>
</evidence>